<dbReference type="Gene3D" id="3.30.700.10">
    <property type="entry name" value="Glycoprotein, Type 4 Pilin"/>
    <property type="match status" value="1"/>
</dbReference>
<name>A0A844G0M9_9BACT</name>
<comment type="caution">
    <text evidence="2">The sequence shown here is derived from an EMBL/GenBank/DDBJ whole genome shotgun (WGS) entry which is preliminary data.</text>
</comment>
<dbReference type="NCBIfam" id="TIGR02532">
    <property type="entry name" value="IV_pilin_GFxxxE"/>
    <property type="match status" value="1"/>
</dbReference>
<dbReference type="InterPro" id="IPR012902">
    <property type="entry name" value="N_methyl_site"/>
</dbReference>
<dbReference type="EMBL" id="VUNS01000004">
    <property type="protein sequence ID" value="MST96492.1"/>
    <property type="molecule type" value="Genomic_DNA"/>
</dbReference>
<keyword evidence="1" id="KW-1133">Transmembrane helix</keyword>
<evidence type="ECO:0000256" key="1">
    <source>
        <dbReference type="SAM" id="Phobius"/>
    </source>
</evidence>
<reference evidence="2 3" key="1">
    <citation type="submission" date="2019-08" db="EMBL/GenBank/DDBJ databases">
        <title>In-depth cultivation of the pig gut microbiome towards novel bacterial diversity and tailored functional studies.</title>
        <authorList>
            <person name="Wylensek D."/>
            <person name="Hitch T.C.A."/>
            <person name="Clavel T."/>
        </authorList>
    </citation>
    <scope>NUCLEOTIDE SEQUENCE [LARGE SCALE GENOMIC DNA]</scope>
    <source>
        <strain evidence="2 3">BBE-744-WT-12</strain>
    </source>
</reference>
<keyword evidence="1" id="KW-0472">Membrane</keyword>
<accession>A0A844G0M9</accession>
<dbReference type="SUPFAM" id="SSF54523">
    <property type="entry name" value="Pili subunits"/>
    <property type="match status" value="1"/>
</dbReference>
<dbReference type="Proteomes" id="UP000435649">
    <property type="component" value="Unassembled WGS sequence"/>
</dbReference>
<protein>
    <submittedName>
        <fullName evidence="2">Type II secretion system protein</fullName>
    </submittedName>
</protein>
<dbReference type="RefSeq" id="WP_154417228.1">
    <property type="nucleotide sequence ID" value="NZ_VUNS01000004.1"/>
</dbReference>
<keyword evidence="1" id="KW-0812">Transmembrane</keyword>
<dbReference type="AlphaFoldDB" id="A0A844G0M9"/>
<organism evidence="2 3">
    <name type="scientific">Victivallis lenta</name>
    <dbReference type="NCBI Taxonomy" id="2606640"/>
    <lineage>
        <taxon>Bacteria</taxon>
        <taxon>Pseudomonadati</taxon>
        <taxon>Lentisphaerota</taxon>
        <taxon>Lentisphaeria</taxon>
        <taxon>Victivallales</taxon>
        <taxon>Victivallaceae</taxon>
        <taxon>Victivallis</taxon>
    </lineage>
</organism>
<evidence type="ECO:0000313" key="2">
    <source>
        <dbReference type="EMBL" id="MST96492.1"/>
    </source>
</evidence>
<gene>
    <name evidence="2" type="ORF">FYJ85_05460</name>
</gene>
<dbReference type="InterPro" id="IPR045584">
    <property type="entry name" value="Pilin-like"/>
</dbReference>
<keyword evidence="3" id="KW-1185">Reference proteome</keyword>
<evidence type="ECO:0000313" key="3">
    <source>
        <dbReference type="Proteomes" id="UP000435649"/>
    </source>
</evidence>
<proteinExistence type="predicted"/>
<sequence>MVCRRFTLLELMVVIAIIAITTTLAVSTFRGESPAQKLRNASLGFEAYCARVRYAAMENGSDRVVAFDPAARRFTAEEPELPAENTFSGDGRPPFVWELPADFELDTEMLNAETGENGTVEVFRFFSDGSANASREFILRFRKLQRRFAVSPLTGLLLAKEEEAVL</sequence>
<feature type="transmembrane region" description="Helical" evidence="1">
    <location>
        <begin position="6"/>
        <end position="29"/>
    </location>
</feature>